<organism evidence="1 2">
    <name type="scientific">Dactylonectria estremocensis</name>
    <dbReference type="NCBI Taxonomy" id="1079267"/>
    <lineage>
        <taxon>Eukaryota</taxon>
        <taxon>Fungi</taxon>
        <taxon>Dikarya</taxon>
        <taxon>Ascomycota</taxon>
        <taxon>Pezizomycotina</taxon>
        <taxon>Sordariomycetes</taxon>
        <taxon>Hypocreomycetidae</taxon>
        <taxon>Hypocreales</taxon>
        <taxon>Nectriaceae</taxon>
        <taxon>Dactylonectria</taxon>
    </lineage>
</organism>
<dbReference type="InterPro" id="IPR011009">
    <property type="entry name" value="Kinase-like_dom_sf"/>
</dbReference>
<dbReference type="SUPFAM" id="SSF56112">
    <property type="entry name" value="Protein kinase-like (PK-like)"/>
    <property type="match status" value="1"/>
</dbReference>
<evidence type="ECO:0000313" key="1">
    <source>
        <dbReference type="EMBL" id="KAH7133085.1"/>
    </source>
</evidence>
<accession>A0A9P9IW15</accession>
<evidence type="ECO:0000313" key="2">
    <source>
        <dbReference type="Proteomes" id="UP000717696"/>
    </source>
</evidence>
<dbReference type="AlphaFoldDB" id="A0A9P9IW15"/>
<dbReference type="OrthoDB" id="3250044at2759"/>
<reference evidence="1" key="1">
    <citation type="journal article" date="2021" name="Nat. Commun.">
        <title>Genetic determinants of endophytism in the Arabidopsis root mycobiome.</title>
        <authorList>
            <person name="Mesny F."/>
            <person name="Miyauchi S."/>
            <person name="Thiergart T."/>
            <person name="Pickel B."/>
            <person name="Atanasova L."/>
            <person name="Karlsson M."/>
            <person name="Huettel B."/>
            <person name="Barry K.W."/>
            <person name="Haridas S."/>
            <person name="Chen C."/>
            <person name="Bauer D."/>
            <person name="Andreopoulos W."/>
            <person name="Pangilinan J."/>
            <person name="LaButti K."/>
            <person name="Riley R."/>
            <person name="Lipzen A."/>
            <person name="Clum A."/>
            <person name="Drula E."/>
            <person name="Henrissat B."/>
            <person name="Kohler A."/>
            <person name="Grigoriev I.V."/>
            <person name="Martin F.M."/>
            <person name="Hacquard S."/>
        </authorList>
    </citation>
    <scope>NUCLEOTIDE SEQUENCE</scope>
    <source>
        <strain evidence="1">MPI-CAGE-AT-0021</strain>
    </source>
</reference>
<dbReference type="Proteomes" id="UP000717696">
    <property type="component" value="Unassembled WGS sequence"/>
</dbReference>
<name>A0A9P9IW15_9HYPO</name>
<dbReference type="EMBL" id="JAGMUU010000018">
    <property type="protein sequence ID" value="KAH7133085.1"/>
    <property type="molecule type" value="Genomic_DNA"/>
</dbReference>
<gene>
    <name evidence="1" type="ORF">B0J13DRAFT_529014</name>
</gene>
<evidence type="ECO:0008006" key="3">
    <source>
        <dbReference type="Google" id="ProtNLM"/>
    </source>
</evidence>
<comment type="caution">
    <text evidence="1">The sequence shown here is derived from an EMBL/GenBank/DDBJ whole genome shotgun (WGS) entry which is preliminary data.</text>
</comment>
<protein>
    <recommendedName>
        <fullName evidence="3">Aminoglycoside phosphotransferase domain-containing protein</fullName>
    </recommendedName>
</protein>
<proteinExistence type="predicted"/>
<sequence length="291" mass="33140">MAKPNQINRKSPRDVAESFTKAEVTATVDQHPGGDARGWRITGFVHPTDNPVFKIKYGNNAASFTDSQARTHHFAYDSLRKVPQQGRQGTRISEIYRVIQTADNWTYTIMEYIRGKTLVKAMEDGETFKNTHLYYHGSIERAVKLLLAFPVPEDATPGSYGGGIIRQPLFKDYRAMIQYDSIGMLEKHLNKVSTIINKAASTVTFERDLHFVFSDLYEGNFKFTDDGDTYSIDFEQSNFVPLSFMTYATMQARQVACPLRRKLDLPQENLPVMKHMCGLFVMSWTKIGLPL</sequence>
<keyword evidence="2" id="KW-1185">Reference proteome</keyword>